<dbReference type="SUPFAM" id="SSF50985">
    <property type="entry name" value="RCC1/BLIP-II"/>
    <property type="match status" value="1"/>
</dbReference>
<organism evidence="2 3">
    <name type="scientific">Myotis davidii</name>
    <name type="common">David's myotis</name>
    <dbReference type="NCBI Taxonomy" id="225400"/>
    <lineage>
        <taxon>Eukaryota</taxon>
        <taxon>Metazoa</taxon>
        <taxon>Chordata</taxon>
        <taxon>Craniata</taxon>
        <taxon>Vertebrata</taxon>
        <taxon>Euteleostomi</taxon>
        <taxon>Mammalia</taxon>
        <taxon>Eutheria</taxon>
        <taxon>Laurasiatheria</taxon>
        <taxon>Chiroptera</taxon>
        <taxon>Yangochiroptera</taxon>
        <taxon>Vespertilionidae</taxon>
        <taxon>Myotis</taxon>
    </lineage>
</organism>
<keyword evidence="3" id="KW-1185">Reference proteome</keyword>
<name>L5M5P3_MYODS</name>
<evidence type="ECO:0000256" key="1">
    <source>
        <dbReference type="PROSITE-ProRule" id="PRU00235"/>
    </source>
</evidence>
<proteinExistence type="predicted"/>
<dbReference type="PROSITE" id="PS50012">
    <property type="entry name" value="RCC1_3"/>
    <property type="match status" value="1"/>
</dbReference>
<accession>L5M5P3</accession>
<feature type="repeat" description="RCC1" evidence="1">
    <location>
        <begin position="88"/>
        <end position="156"/>
    </location>
</feature>
<dbReference type="InterPro" id="IPR000408">
    <property type="entry name" value="Reg_chr_condens"/>
</dbReference>
<protein>
    <submittedName>
        <fullName evidence="2">E3 ISG15--protein ligase HERC5</fullName>
    </submittedName>
</protein>
<evidence type="ECO:0000313" key="2">
    <source>
        <dbReference type="EMBL" id="ELK33008.1"/>
    </source>
</evidence>
<dbReference type="EMBL" id="KB104739">
    <property type="protein sequence ID" value="ELK33008.1"/>
    <property type="molecule type" value="Genomic_DNA"/>
</dbReference>
<reference evidence="3" key="1">
    <citation type="journal article" date="2013" name="Science">
        <title>Comparative analysis of bat genomes provides insight into the evolution of flight and immunity.</title>
        <authorList>
            <person name="Zhang G."/>
            <person name="Cowled C."/>
            <person name="Shi Z."/>
            <person name="Huang Z."/>
            <person name="Bishop-Lilly K.A."/>
            <person name="Fang X."/>
            <person name="Wynne J.W."/>
            <person name="Xiong Z."/>
            <person name="Baker M.L."/>
            <person name="Zhao W."/>
            <person name="Tachedjian M."/>
            <person name="Zhu Y."/>
            <person name="Zhou P."/>
            <person name="Jiang X."/>
            <person name="Ng J."/>
            <person name="Yang L."/>
            <person name="Wu L."/>
            <person name="Xiao J."/>
            <person name="Feng Y."/>
            <person name="Chen Y."/>
            <person name="Sun X."/>
            <person name="Zhang Y."/>
            <person name="Marsh G.A."/>
            <person name="Crameri G."/>
            <person name="Broder C.C."/>
            <person name="Frey K.G."/>
            <person name="Wang L.F."/>
            <person name="Wang J."/>
        </authorList>
    </citation>
    <scope>NUCLEOTIDE SEQUENCE [LARGE SCALE GENOMIC DNA]</scope>
</reference>
<dbReference type="Proteomes" id="UP000010556">
    <property type="component" value="Unassembled WGS sequence"/>
</dbReference>
<dbReference type="AlphaFoldDB" id="L5M5P3"/>
<sequence>MAVPYLGERLKERFSVAHPEGSSPRRSARVCDSHCTECIKLGKKMKIHSVDQGAEHMLILSSDGKPFEYNYSIEPERRHTLAYVSDLGKVFSFGSGEEGQLGNGGTQNQLIPLPMKLPSNEELKFGKFYRSTGFGVNTFVEKLYCGKKRNNSYVNLKRKIPTLNEGTVKRWIADVGTKQWQNTKREFREIFSSPACLTGSFVKERIAADTMITHLDLTKARNTFKELTQKDQITNMVVFFTLFGKRESLKYFL</sequence>
<evidence type="ECO:0000313" key="3">
    <source>
        <dbReference type="Proteomes" id="UP000010556"/>
    </source>
</evidence>
<dbReference type="Pfam" id="PF00415">
    <property type="entry name" value="RCC1"/>
    <property type="match status" value="1"/>
</dbReference>
<dbReference type="GO" id="GO:0016874">
    <property type="term" value="F:ligase activity"/>
    <property type="evidence" value="ECO:0007669"/>
    <property type="project" value="UniProtKB-KW"/>
</dbReference>
<dbReference type="InterPro" id="IPR009091">
    <property type="entry name" value="RCC1/BLIP-II"/>
</dbReference>
<gene>
    <name evidence="2" type="ORF">MDA_GLEAN10007989</name>
</gene>
<keyword evidence="2" id="KW-0436">Ligase</keyword>
<dbReference type="Gene3D" id="2.130.10.30">
    <property type="entry name" value="Regulator of chromosome condensation 1/beta-lactamase-inhibitor protein II"/>
    <property type="match status" value="1"/>
</dbReference>